<protein>
    <submittedName>
        <fullName evidence="5">Raffinose/stachyose/melibiose transport system substrate-binding protein</fullName>
    </submittedName>
</protein>
<keyword evidence="4" id="KW-0732">Signal</keyword>
<evidence type="ECO:0000256" key="2">
    <source>
        <dbReference type="ARBA" id="ARBA00022448"/>
    </source>
</evidence>
<dbReference type="PANTHER" id="PTHR43649:SF29">
    <property type="entry name" value="OSMOPROTECTIVE COMPOUNDS-BINDING PROTEIN GGTB"/>
    <property type="match status" value="1"/>
</dbReference>
<sequence>MSKVIRTALFSLSAAALVAATACGGGNNASPSSSTASPSAGSSEPAGSANTGKKVTISHAVGGDSPSRDVWMKAIGEAVGVELDIQVLPLEQMEQIYKVKAGTNDLPDLISYHPGARTRDDLQAKDKLIDLSDMPIIQNILDDIKPYYVEPDGKVYGVPGQALKFGGIAYNKKAFTEAGVSIPQSLDELFAVSEKLKAAGKVPLYLSAKDSWTLQIPGLAAFSYDQLQSPGILDKINTNQATFKDAAHFIEAFDTMKKMVDQGYVNSDYLSATYTNGLQAISEGKAGMYPVLTSAFSTILDTMPDLINDVGFFPWPVEGDKTVTVWPPMIYGIPQSSKNADAVKKYIEFFASSEGQKIYFDTLPAAGVPAYKGVELDESKLLDPVKEMIEVTKTAKQFATVDFSVVANMGAFGQTVQEILMGQKSGADLAAELSDILAKNAKAKGAPGF</sequence>
<dbReference type="PANTHER" id="PTHR43649">
    <property type="entry name" value="ARABINOSE-BINDING PROTEIN-RELATED"/>
    <property type="match status" value="1"/>
</dbReference>
<accession>A0A3D9I364</accession>
<dbReference type="InterPro" id="IPR050490">
    <property type="entry name" value="Bact_solute-bd_prot1"/>
</dbReference>
<dbReference type="Proteomes" id="UP000256977">
    <property type="component" value="Unassembled WGS sequence"/>
</dbReference>
<dbReference type="InterPro" id="IPR006059">
    <property type="entry name" value="SBP"/>
</dbReference>
<organism evidence="5 6">
    <name type="scientific">Cohnella phaseoli</name>
    <dbReference type="NCBI Taxonomy" id="456490"/>
    <lineage>
        <taxon>Bacteria</taxon>
        <taxon>Bacillati</taxon>
        <taxon>Bacillota</taxon>
        <taxon>Bacilli</taxon>
        <taxon>Bacillales</taxon>
        <taxon>Paenibacillaceae</taxon>
        <taxon>Cohnella</taxon>
    </lineage>
</organism>
<evidence type="ECO:0000313" key="5">
    <source>
        <dbReference type="EMBL" id="RED56213.1"/>
    </source>
</evidence>
<feature type="chain" id="PRO_5039013198" evidence="4">
    <location>
        <begin position="23"/>
        <end position="449"/>
    </location>
</feature>
<dbReference type="SUPFAM" id="SSF53850">
    <property type="entry name" value="Periplasmic binding protein-like II"/>
    <property type="match status" value="1"/>
</dbReference>
<proteinExistence type="inferred from homology"/>
<reference evidence="5 6" key="1">
    <citation type="submission" date="2018-07" db="EMBL/GenBank/DDBJ databases">
        <title>Genomic Encyclopedia of Type Strains, Phase III (KMG-III): the genomes of soil and plant-associated and newly described type strains.</title>
        <authorList>
            <person name="Whitman W."/>
        </authorList>
    </citation>
    <scope>NUCLEOTIDE SEQUENCE [LARGE SCALE GENOMIC DNA]</scope>
    <source>
        <strain evidence="5 6">CECT 7287</strain>
    </source>
</reference>
<comment type="similarity">
    <text evidence="1">Belongs to the bacterial solute-binding protein 1 family.</text>
</comment>
<feature type="region of interest" description="Disordered" evidence="3">
    <location>
        <begin position="27"/>
        <end position="61"/>
    </location>
</feature>
<evidence type="ECO:0000256" key="1">
    <source>
        <dbReference type="ARBA" id="ARBA00008520"/>
    </source>
</evidence>
<feature type="signal peptide" evidence="4">
    <location>
        <begin position="1"/>
        <end position="22"/>
    </location>
</feature>
<gene>
    <name evidence="5" type="ORF">DFP98_14053</name>
</gene>
<dbReference type="RefSeq" id="WP_116065013.1">
    <property type="nucleotide sequence ID" value="NZ_QRDZ01000040.1"/>
</dbReference>
<dbReference type="Pfam" id="PF01547">
    <property type="entry name" value="SBP_bac_1"/>
    <property type="match status" value="1"/>
</dbReference>
<dbReference type="OrthoDB" id="9798191at2"/>
<comment type="caution">
    <text evidence="5">The sequence shown here is derived from an EMBL/GenBank/DDBJ whole genome shotgun (WGS) entry which is preliminary data.</text>
</comment>
<name>A0A3D9I364_9BACL</name>
<dbReference type="PROSITE" id="PS51257">
    <property type="entry name" value="PROKAR_LIPOPROTEIN"/>
    <property type="match status" value="1"/>
</dbReference>
<keyword evidence="2" id="KW-0813">Transport</keyword>
<evidence type="ECO:0000313" key="6">
    <source>
        <dbReference type="Proteomes" id="UP000256977"/>
    </source>
</evidence>
<evidence type="ECO:0000256" key="3">
    <source>
        <dbReference type="SAM" id="MobiDB-lite"/>
    </source>
</evidence>
<keyword evidence="6" id="KW-1185">Reference proteome</keyword>
<feature type="compositionally biased region" description="Low complexity" evidence="3">
    <location>
        <begin position="27"/>
        <end position="50"/>
    </location>
</feature>
<dbReference type="Gene3D" id="3.40.190.10">
    <property type="entry name" value="Periplasmic binding protein-like II"/>
    <property type="match status" value="2"/>
</dbReference>
<evidence type="ECO:0000256" key="4">
    <source>
        <dbReference type="SAM" id="SignalP"/>
    </source>
</evidence>
<dbReference type="AlphaFoldDB" id="A0A3D9I364"/>
<dbReference type="EMBL" id="QRDZ01000040">
    <property type="protein sequence ID" value="RED56213.1"/>
    <property type="molecule type" value="Genomic_DNA"/>
</dbReference>